<evidence type="ECO:0000313" key="2">
    <source>
        <dbReference type="Proteomes" id="UP000266723"/>
    </source>
</evidence>
<name>A0ABQ7DGN2_BRACR</name>
<protein>
    <submittedName>
        <fullName evidence="1">Uncharacterized protein</fullName>
    </submittedName>
</protein>
<keyword evidence="2" id="KW-1185">Reference proteome</keyword>
<sequence>MAPVTMPEAVKGGGVDETRVPHRGLEMQFMGLSRRVMEAQIGLMIWAGSVGWA</sequence>
<reference evidence="1 2" key="1">
    <citation type="journal article" date="2020" name="BMC Genomics">
        <title>Intraspecific diversification of the crop wild relative Brassica cretica Lam. using demographic model selection.</title>
        <authorList>
            <person name="Kioukis A."/>
            <person name="Michalopoulou V.A."/>
            <person name="Briers L."/>
            <person name="Pirintsos S."/>
            <person name="Studholme D.J."/>
            <person name="Pavlidis P."/>
            <person name="Sarris P.F."/>
        </authorList>
    </citation>
    <scope>NUCLEOTIDE SEQUENCE [LARGE SCALE GENOMIC DNA]</scope>
    <source>
        <strain evidence="2">cv. PFS-1207/04</strain>
    </source>
</reference>
<dbReference type="EMBL" id="QGKV02000649">
    <property type="protein sequence ID" value="KAF3576732.1"/>
    <property type="molecule type" value="Genomic_DNA"/>
</dbReference>
<dbReference type="Proteomes" id="UP000266723">
    <property type="component" value="Unassembled WGS sequence"/>
</dbReference>
<accession>A0ABQ7DGN2</accession>
<comment type="caution">
    <text evidence="1">The sequence shown here is derived from an EMBL/GenBank/DDBJ whole genome shotgun (WGS) entry which is preliminary data.</text>
</comment>
<evidence type="ECO:0000313" key="1">
    <source>
        <dbReference type="EMBL" id="KAF3576732.1"/>
    </source>
</evidence>
<organism evidence="1 2">
    <name type="scientific">Brassica cretica</name>
    <name type="common">Mustard</name>
    <dbReference type="NCBI Taxonomy" id="69181"/>
    <lineage>
        <taxon>Eukaryota</taxon>
        <taxon>Viridiplantae</taxon>
        <taxon>Streptophyta</taxon>
        <taxon>Embryophyta</taxon>
        <taxon>Tracheophyta</taxon>
        <taxon>Spermatophyta</taxon>
        <taxon>Magnoliopsida</taxon>
        <taxon>eudicotyledons</taxon>
        <taxon>Gunneridae</taxon>
        <taxon>Pentapetalae</taxon>
        <taxon>rosids</taxon>
        <taxon>malvids</taxon>
        <taxon>Brassicales</taxon>
        <taxon>Brassicaceae</taxon>
        <taxon>Brassiceae</taxon>
        <taxon>Brassica</taxon>
    </lineage>
</organism>
<gene>
    <name evidence="1" type="ORF">DY000_02028728</name>
</gene>
<proteinExistence type="predicted"/>